<name>A0A3R9XKC6_9RICK</name>
<keyword evidence="2" id="KW-1185">Reference proteome</keyword>
<protein>
    <submittedName>
        <fullName evidence="1">Uncharacterized protein</fullName>
    </submittedName>
</protein>
<organism evidence="1 2">
    <name type="scientific">Candidatus Aquarickettsia rohweri</name>
    <dbReference type="NCBI Taxonomy" id="2602574"/>
    <lineage>
        <taxon>Bacteria</taxon>
        <taxon>Pseudomonadati</taxon>
        <taxon>Pseudomonadota</taxon>
        <taxon>Alphaproteobacteria</taxon>
        <taxon>Rickettsiales</taxon>
        <taxon>Candidatus Midichloriaceae</taxon>
        <taxon>Candidatus Aquarickettsia</taxon>
    </lineage>
</organism>
<dbReference type="AlphaFoldDB" id="A0A3R9XKC6"/>
<reference evidence="2" key="1">
    <citation type="submission" date="2018-11" db="EMBL/GenBank/DDBJ databases">
        <title>Phylogenetic, genomic, and biogeographic characterization of a novel and ubiquitous marine invertebrate-associated Rickettsiales parasite, Candidatus Marinoinvertebrata rohwerii, gen. nov., sp. nov.</title>
        <authorList>
            <person name="Klinges J.G."/>
            <person name="Rosales S.M."/>
            <person name="Mcminds R."/>
            <person name="Shaver E.C."/>
            <person name="Shantz A."/>
            <person name="Peters E.C."/>
            <person name="Burkepile D.E."/>
            <person name="Silliman B.R."/>
            <person name="Vega Thurber R.L."/>
        </authorList>
    </citation>
    <scope>NUCLEOTIDE SEQUENCE [LARGE SCALE GENOMIC DNA]</scope>
    <source>
        <strain evidence="2">a_cerv_44</strain>
    </source>
</reference>
<evidence type="ECO:0000313" key="1">
    <source>
        <dbReference type="EMBL" id="RST62524.1"/>
    </source>
</evidence>
<gene>
    <name evidence="1" type="ORF">EIC27_06205</name>
</gene>
<dbReference type="EMBL" id="RXFM01000105">
    <property type="protein sequence ID" value="RST62524.1"/>
    <property type="molecule type" value="Genomic_DNA"/>
</dbReference>
<dbReference type="OrthoDB" id="10019603at2"/>
<sequence length="376" mass="44358">MNNYNKNLLDIVKVELLSRKTSSIDEVLKIIYLTKKLLKKSNINFYDIFEQVIRELHQDIVKTIELNEYIYNYSNKLAPLTYPLKYNKNFELLAGALEFCKNYTHYIFSDELVSDLEDEKKSFTRILFKGLDSYLNYIKIFYYSILNLVLKKDLFAFCNENKVLNLDYSANIQSTILPKNLDVDKLNFNIFEWKYFYKDEFSPSQGELLYFTNGYTFGGSSENVRYKLKKFRDEDCLTSILKWIGAEEDFDPTILPSFSTLDIEKYFDSYNNSQKSKFQDILSKYMIPISNFSEAKVGDIFAYREYDIQSEPLKRNYKHSISGHIGVISEIVNSVSFENISYSRHIPEVEGLVSSLENLKSYPHKKYMFFGLKNYM</sequence>
<dbReference type="RefSeq" id="WP_126045206.1">
    <property type="nucleotide sequence ID" value="NZ_RXFM01000105.1"/>
</dbReference>
<comment type="caution">
    <text evidence="1">The sequence shown here is derived from an EMBL/GenBank/DDBJ whole genome shotgun (WGS) entry which is preliminary data.</text>
</comment>
<dbReference type="Proteomes" id="UP000279470">
    <property type="component" value="Unassembled WGS sequence"/>
</dbReference>
<evidence type="ECO:0000313" key="2">
    <source>
        <dbReference type="Proteomes" id="UP000279470"/>
    </source>
</evidence>
<accession>A0A3R9XKC6</accession>
<proteinExistence type="predicted"/>